<dbReference type="AlphaFoldDB" id="W4HKI6"/>
<evidence type="ECO:0000313" key="2">
    <source>
        <dbReference type="EMBL" id="ETW13244.1"/>
    </source>
</evidence>
<gene>
    <name evidence="2" type="ORF">ATO8_08531</name>
</gene>
<feature type="transmembrane region" description="Helical" evidence="1">
    <location>
        <begin position="94"/>
        <end position="115"/>
    </location>
</feature>
<feature type="transmembrane region" description="Helical" evidence="1">
    <location>
        <begin position="127"/>
        <end position="149"/>
    </location>
</feature>
<feature type="transmembrane region" description="Helical" evidence="1">
    <location>
        <begin position="70"/>
        <end position="88"/>
    </location>
</feature>
<dbReference type="Proteomes" id="UP000019063">
    <property type="component" value="Unassembled WGS sequence"/>
</dbReference>
<dbReference type="RefSeq" id="WP_043843699.1">
    <property type="nucleotide sequence ID" value="NZ_JASHIL010000007.1"/>
</dbReference>
<keyword evidence="1" id="KW-0472">Membrane</keyword>
<sequence>MTALTWLGRHASALLLLGLVTVPFVPVSPERLKPLLPVLVSLVTALAIARQPLGRDDLARLFPPLGTARLVGWLIVSQLGFSAVAVLISNLLGIAPWLAFLPVAFFSTAPLGSAPNVAAMVRCDVRLALRLTLLGVVLAPVLMPLALSFTGATLDATPWEMARRVLAMLAAGIAGGIAIQRIAGLDRIERNTDVLNGLSALAMIGFLFPLLSGTGAAIAADPVLAAGLFTLACALNFGGHLVIRAAARHVVPPETAAAAGLVFGNRNMSIVLAALPFDPVLTLFVALAQVPIYATPYLFTPPDRRDPAPACPASSES</sequence>
<reference evidence="2 3" key="1">
    <citation type="journal article" date="2014" name="Antonie Van Leeuwenhoek">
        <title>Roseivivax atlanticus sp. nov., isolated from surface seawater of the Atlantic Ocean.</title>
        <authorList>
            <person name="Li G."/>
            <person name="Lai Q."/>
            <person name="Liu X."/>
            <person name="Sun F."/>
            <person name="Shao Z."/>
        </authorList>
    </citation>
    <scope>NUCLEOTIDE SEQUENCE [LARGE SCALE GENOMIC DNA]</scope>
    <source>
        <strain evidence="2 3">22II-s10s</strain>
    </source>
</reference>
<keyword evidence="1" id="KW-1133">Transmembrane helix</keyword>
<evidence type="ECO:0000256" key="1">
    <source>
        <dbReference type="SAM" id="Phobius"/>
    </source>
</evidence>
<dbReference type="Gene3D" id="1.20.1530.20">
    <property type="match status" value="1"/>
</dbReference>
<dbReference type="InterPro" id="IPR038770">
    <property type="entry name" value="Na+/solute_symporter_sf"/>
</dbReference>
<evidence type="ECO:0008006" key="4">
    <source>
        <dbReference type="Google" id="ProtNLM"/>
    </source>
</evidence>
<name>W4HKI6_9RHOB</name>
<dbReference type="EMBL" id="AQQW01000004">
    <property type="protein sequence ID" value="ETW13244.1"/>
    <property type="molecule type" value="Genomic_DNA"/>
</dbReference>
<feature type="transmembrane region" description="Helical" evidence="1">
    <location>
        <begin position="194"/>
        <end position="211"/>
    </location>
</feature>
<protein>
    <recommendedName>
        <fullName evidence="4">Bile acid:sodium symporter</fullName>
    </recommendedName>
</protein>
<proteinExistence type="predicted"/>
<dbReference type="STRING" id="1379903.ATO8_08531"/>
<feature type="transmembrane region" description="Helical" evidence="1">
    <location>
        <begin position="223"/>
        <end position="243"/>
    </location>
</feature>
<evidence type="ECO:0000313" key="3">
    <source>
        <dbReference type="Proteomes" id="UP000019063"/>
    </source>
</evidence>
<feature type="transmembrane region" description="Helical" evidence="1">
    <location>
        <begin position="7"/>
        <end position="26"/>
    </location>
</feature>
<keyword evidence="1" id="KW-0812">Transmembrane</keyword>
<comment type="caution">
    <text evidence="2">The sequence shown here is derived from an EMBL/GenBank/DDBJ whole genome shotgun (WGS) entry which is preliminary data.</text>
</comment>
<dbReference type="eggNOG" id="COG0385">
    <property type="taxonomic scope" value="Bacteria"/>
</dbReference>
<organism evidence="2 3">
    <name type="scientific">Roseivivax marinus</name>
    <dbReference type="NCBI Taxonomy" id="1379903"/>
    <lineage>
        <taxon>Bacteria</taxon>
        <taxon>Pseudomonadati</taxon>
        <taxon>Pseudomonadota</taxon>
        <taxon>Alphaproteobacteria</taxon>
        <taxon>Rhodobacterales</taxon>
        <taxon>Roseobacteraceae</taxon>
        <taxon>Roseivivax</taxon>
    </lineage>
</organism>
<feature type="transmembrane region" description="Helical" evidence="1">
    <location>
        <begin position="161"/>
        <end position="182"/>
    </location>
</feature>
<feature type="transmembrane region" description="Helical" evidence="1">
    <location>
        <begin position="32"/>
        <end position="49"/>
    </location>
</feature>
<accession>W4HKI6</accession>
<keyword evidence="3" id="KW-1185">Reference proteome</keyword>